<evidence type="ECO:0000256" key="7">
    <source>
        <dbReference type="ARBA" id="ARBA00022989"/>
    </source>
</evidence>
<feature type="chain" id="PRO_5034342858" description="Inactive rhomboid protein" evidence="12">
    <location>
        <begin position="17"/>
        <end position="746"/>
    </location>
</feature>
<evidence type="ECO:0000256" key="4">
    <source>
        <dbReference type="ARBA" id="ARBA00009045"/>
    </source>
</evidence>
<feature type="transmembrane region" description="Helical" evidence="11">
    <location>
        <begin position="547"/>
        <end position="568"/>
    </location>
</feature>
<feature type="signal peptide" evidence="12">
    <location>
        <begin position="1"/>
        <end position="16"/>
    </location>
</feature>
<evidence type="ECO:0000313" key="16">
    <source>
        <dbReference type="Proteomes" id="UP000694568"/>
    </source>
</evidence>
<dbReference type="GO" id="GO:0050709">
    <property type="term" value="P:negative regulation of protein secretion"/>
    <property type="evidence" value="ECO:0007669"/>
    <property type="project" value="UniProtKB-UniRule"/>
</dbReference>
<dbReference type="Pfam" id="PF01694">
    <property type="entry name" value="Rhomboid"/>
    <property type="match status" value="1"/>
</dbReference>
<accession>A0A8C9WX16</accession>
<dbReference type="InterPro" id="IPR022764">
    <property type="entry name" value="Peptidase_S54_rhomboid_dom"/>
</dbReference>
<keyword evidence="5 11" id="KW-0812">Transmembrane</keyword>
<keyword evidence="12" id="KW-0732">Signal</keyword>
<dbReference type="PANTHER" id="PTHR45965:SF4">
    <property type="entry name" value="INACTIVE RHOMBOID PROTEIN 1"/>
    <property type="match status" value="1"/>
</dbReference>
<dbReference type="Pfam" id="PF12595">
    <property type="entry name" value="iRhom1-2_N"/>
    <property type="match status" value="1"/>
</dbReference>
<comment type="subcellular location">
    <subcellularLocation>
        <location evidence="2 11">Endoplasmic reticulum membrane</location>
        <topology evidence="2 11">Multi-pass membrane protein</topology>
    </subcellularLocation>
    <subcellularLocation>
        <location evidence="3">Golgi apparatus membrane</location>
        <topology evidence="3">Multi-pass membrane protein</topology>
    </subcellularLocation>
</comment>
<organism evidence="15 16">
    <name type="scientific">Sander lucioperca</name>
    <name type="common">Pike-perch</name>
    <name type="synonym">Perca lucioperca</name>
    <dbReference type="NCBI Taxonomy" id="283035"/>
    <lineage>
        <taxon>Eukaryota</taxon>
        <taxon>Metazoa</taxon>
        <taxon>Chordata</taxon>
        <taxon>Craniata</taxon>
        <taxon>Vertebrata</taxon>
        <taxon>Euteleostomi</taxon>
        <taxon>Actinopterygii</taxon>
        <taxon>Neopterygii</taxon>
        <taxon>Teleostei</taxon>
        <taxon>Neoteleostei</taxon>
        <taxon>Acanthomorphata</taxon>
        <taxon>Eupercaria</taxon>
        <taxon>Perciformes</taxon>
        <taxon>Percoidei</taxon>
        <taxon>Percidae</taxon>
        <taxon>Luciopercinae</taxon>
        <taxon>Sander</taxon>
    </lineage>
</organism>
<dbReference type="SUPFAM" id="SSF144091">
    <property type="entry name" value="Rhomboid-like"/>
    <property type="match status" value="1"/>
</dbReference>
<keyword evidence="10" id="KW-0325">Glycoprotein</keyword>
<comment type="similarity">
    <text evidence="4 11">Belongs to the peptidase S54 family.</text>
</comment>
<reference evidence="15" key="1">
    <citation type="submission" date="2025-08" db="UniProtKB">
        <authorList>
            <consortium name="Ensembl"/>
        </authorList>
    </citation>
    <scope>IDENTIFICATION</scope>
</reference>
<evidence type="ECO:0000256" key="9">
    <source>
        <dbReference type="ARBA" id="ARBA00023136"/>
    </source>
</evidence>
<dbReference type="GO" id="GO:0000139">
    <property type="term" value="C:Golgi membrane"/>
    <property type="evidence" value="ECO:0007669"/>
    <property type="project" value="UniProtKB-SubCell"/>
</dbReference>
<keyword evidence="6 11" id="KW-0256">Endoplasmic reticulum</keyword>
<dbReference type="GO" id="GO:0042058">
    <property type="term" value="P:regulation of epidermal growth factor receptor signaling pathway"/>
    <property type="evidence" value="ECO:0007669"/>
    <property type="project" value="UniProtKB-UniRule"/>
</dbReference>
<keyword evidence="8" id="KW-0333">Golgi apparatus</keyword>
<feature type="transmembrane region" description="Helical" evidence="11">
    <location>
        <begin position="638"/>
        <end position="658"/>
    </location>
</feature>
<evidence type="ECO:0000259" key="14">
    <source>
        <dbReference type="Pfam" id="PF12595"/>
    </source>
</evidence>
<evidence type="ECO:0000256" key="8">
    <source>
        <dbReference type="ARBA" id="ARBA00023034"/>
    </source>
</evidence>
<evidence type="ECO:0000256" key="5">
    <source>
        <dbReference type="ARBA" id="ARBA00022692"/>
    </source>
</evidence>
<evidence type="ECO:0000256" key="1">
    <source>
        <dbReference type="ARBA" id="ARBA00002661"/>
    </source>
</evidence>
<dbReference type="GO" id="GO:0004252">
    <property type="term" value="F:serine-type endopeptidase activity"/>
    <property type="evidence" value="ECO:0007669"/>
    <property type="project" value="InterPro"/>
</dbReference>
<reference evidence="15" key="2">
    <citation type="submission" date="2025-09" db="UniProtKB">
        <authorList>
            <consortium name="Ensembl"/>
        </authorList>
    </citation>
    <scope>IDENTIFICATION</scope>
</reference>
<dbReference type="PANTHER" id="PTHR45965">
    <property type="entry name" value="INACTIVE RHOMBOID PROTEIN"/>
    <property type="match status" value="1"/>
</dbReference>
<comment type="function">
    <text evidence="1 11">Regulates ADAM17 protease, a sheddase of the epidermal growth factor (EGF) receptor ligands and TNF, thereby plays a role in sleep, cell survival, proliferation, migration and inflammation. Does not exhibit any protease activity on its own.</text>
</comment>
<dbReference type="GO" id="GO:0005789">
    <property type="term" value="C:endoplasmic reticulum membrane"/>
    <property type="evidence" value="ECO:0007669"/>
    <property type="project" value="UniProtKB-SubCell"/>
</dbReference>
<protein>
    <recommendedName>
        <fullName evidence="11">Inactive rhomboid protein</fullName>
        <shortName evidence="11">iRhom</shortName>
    </recommendedName>
    <alternativeName>
        <fullName evidence="11">Rhomboid family member</fullName>
    </alternativeName>
    <alternativeName>
        <fullName evidence="11">Rhomboid veinlet-like protein</fullName>
    </alternativeName>
</protein>
<evidence type="ECO:0000256" key="3">
    <source>
        <dbReference type="ARBA" id="ARBA00004653"/>
    </source>
</evidence>
<gene>
    <name evidence="15" type="primary">rhbdf1a</name>
</gene>
<feature type="transmembrane region" description="Helical" evidence="11">
    <location>
        <begin position="296"/>
        <end position="319"/>
    </location>
</feature>
<evidence type="ECO:0000256" key="6">
    <source>
        <dbReference type="ARBA" id="ARBA00022824"/>
    </source>
</evidence>
<keyword evidence="16" id="KW-1185">Reference proteome</keyword>
<dbReference type="Gene3D" id="1.20.1540.10">
    <property type="entry name" value="Rhomboid-like"/>
    <property type="match status" value="1"/>
</dbReference>
<dbReference type="InterPro" id="IPR022241">
    <property type="entry name" value="iRhom1_2_N"/>
</dbReference>
<dbReference type="InterPro" id="IPR035952">
    <property type="entry name" value="Rhomboid-like_sf"/>
</dbReference>
<dbReference type="AlphaFoldDB" id="A0A8C9WX16"/>
<dbReference type="FunFam" id="1.20.1540.10:FF:000001">
    <property type="entry name" value="Putative inactive rhomboid protein 1"/>
    <property type="match status" value="1"/>
</dbReference>
<keyword evidence="9 11" id="KW-0472">Membrane</keyword>
<dbReference type="InterPro" id="IPR051512">
    <property type="entry name" value="Inactive_Rhomboid"/>
</dbReference>
<dbReference type="Ensembl" id="ENSSLUT00000001735.1">
    <property type="protein sequence ID" value="ENSSLUP00000001655.1"/>
    <property type="gene ID" value="ENSSLUG00000000770.1"/>
</dbReference>
<keyword evidence="7 11" id="KW-1133">Transmembrane helix</keyword>
<evidence type="ECO:0000259" key="13">
    <source>
        <dbReference type="Pfam" id="PF01694"/>
    </source>
</evidence>
<sequence>ARILATILGSILSLEAYFKSREPDNQQNVNVVGVRGTADWFGVSKDGDATQKWQRKSLRHCSLRYGKLKPQVIREMDLPSQDNISLTSTETPPPLYIVDPLARGRAFRMVEEVDGFSVPQTPITPGAASLCSFTSSRSGLNRLPRRRKRESVAKMSFRAAAALVKGRSIRESTTLRRTQRRSFTPASFMEEDMVDFPDELDTSFFARVRQPLERGWRKAKEGTPGPPKVPLRQEVVSVTGQRRGQRIVVPVKKLFAREKRPYGLGMVGKLTNRTYRKRIDSYVKRQIEDMDDHRPFFTYWITVVHLLITILAVCIYGIAPVGFSQHETVDSVLRNKGVYENVKFVQQENFWIGPGSVTLIHLGAKFSPCMRQDKQVHDLIREKRAIERNSACCVRNDRSGCVQTSEEECSSTLAVWVKWPRHSSTPQLNGKDRQYGSVCHQDPRICLEPASVSPHEWPDDISKWPICTRYNTGNHTNLPHIDCTITGRPCCIGTKGRCEITSREYCDFMKGYFHEEATLCSQVHCMDDVCGLLPFLNPEIPDQFYRLWLSLFLHAGILHCLVSVAFQMTILRDLEKLAGWLRISIIYILSGITGNLASAIFLPYRAEVGPAGSQFGILACLFVELFQSWQILAQPWRAFTKLLCVVLFLFAFGLLPWIDNFAHISGFISGFFLSFAFLPYISFGRMDLYRKRCQIIVFMLVFVGLFSGLVVLFYVYPIKCEWCELLTCIPFTDKFCEKYDLNAHLH</sequence>
<evidence type="ECO:0000313" key="15">
    <source>
        <dbReference type="Ensembl" id="ENSSLUP00000001655.1"/>
    </source>
</evidence>
<feature type="domain" description="Peptidase S54 rhomboid" evidence="13">
    <location>
        <begin position="542"/>
        <end position="678"/>
    </location>
</feature>
<feature type="transmembrane region" description="Helical" evidence="11">
    <location>
        <begin position="608"/>
        <end position="626"/>
    </location>
</feature>
<proteinExistence type="inferred from homology"/>
<evidence type="ECO:0000256" key="10">
    <source>
        <dbReference type="ARBA" id="ARBA00023180"/>
    </source>
</evidence>
<evidence type="ECO:0000256" key="11">
    <source>
        <dbReference type="RuleBase" id="RU369051"/>
    </source>
</evidence>
<evidence type="ECO:0000256" key="2">
    <source>
        <dbReference type="ARBA" id="ARBA00004477"/>
    </source>
</evidence>
<evidence type="ECO:0000256" key="12">
    <source>
        <dbReference type="SAM" id="SignalP"/>
    </source>
</evidence>
<dbReference type="Proteomes" id="UP000694568">
    <property type="component" value="Unplaced"/>
</dbReference>
<feature type="domain" description="Inactive rhomboid protein 1/2 N-terminal" evidence="14">
    <location>
        <begin position="43"/>
        <end position="209"/>
    </location>
</feature>
<feature type="transmembrane region" description="Helical" evidence="11">
    <location>
        <begin position="580"/>
        <end position="602"/>
    </location>
</feature>
<feature type="transmembrane region" description="Helical" evidence="11">
    <location>
        <begin position="695"/>
        <end position="716"/>
    </location>
</feature>
<feature type="transmembrane region" description="Helical" evidence="11">
    <location>
        <begin position="664"/>
        <end position="683"/>
    </location>
</feature>
<dbReference type="GeneTree" id="ENSGT00940000156278"/>
<name>A0A8C9WX16_SANLU</name>